<evidence type="ECO:0000313" key="2">
    <source>
        <dbReference type="Proteomes" id="UP000094795"/>
    </source>
</evidence>
<dbReference type="OrthoDB" id="7869201at2"/>
<dbReference type="AlphaFoldDB" id="A0A1C1YPU0"/>
<accession>A0A1C1YPU0</accession>
<sequence>MARRKANVTDIWSAWAGLGLLALEAQAVIGMRVMGMHGLWPVGKGEDRKMVSEKPPAFARSALAAAGVAASGGRPDQVLAAAVKPLTRVARANRKRLAGAAVKRRKPPKGRS</sequence>
<comment type="caution">
    <text evidence="1">The sequence shown here is derived from an EMBL/GenBank/DDBJ whole genome shotgun (WGS) entry which is preliminary data.</text>
</comment>
<evidence type="ECO:0008006" key="3">
    <source>
        <dbReference type="Google" id="ProtNLM"/>
    </source>
</evidence>
<organism evidence="1 2">
    <name type="scientific">Hoeflea olei</name>
    <dbReference type="NCBI Taxonomy" id="1480615"/>
    <lineage>
        <taxon>Bacteria</taxon>
        <taxon>Pseudomonadati</taxon>
        <taxon>Pseudomonadota</taxon>
        <taxon>Alphaproteobacteria</taxon>
        <taxon>Hyphomicrobiales</taxon>
        <taxon>Rhizobiaceae</taxon>
        <taxon>Hoeflea</taxon>
    </lineage>
</organism>
<protein>
    <recommendedName>
        <fullName evidence="3">Antifreeze protein</fullName>
    </recommendedName>
</protein>
<name>A0A1C1YPU0_9HYPH</name>
<dbReference type="Proteomes" id="UP000094795">
    <property type="component" value="Unassembled WGS sequence"/>
</dbReference>
<dbReference type="EMBL" id="LQZT01000050">
    <property type="protein sequence ID" value="OCW55528.1"/>
    <property type="molecule type" value="Genomic_DNA"/>
</dbReference>
<keyword evidence="2" id="KW-1185">Reference proteome</keyword>
<dbReference type="RefSeq" id="WP_066184306.1">
    <property type="nucleotide sequence ID" value="NZ_LQZT01000050.1"/>
</dbReference>
<evidence type="ECO:0000313" key="1">
    <source>
        <dbReference type="EMBL" id="OCW55528.1"/>
    </source>
</evidence>
<reference evidence="1 2" key="1">
    <citation type="submission" date="2015-12" db="EMBL/GenBank/DDBJ databases">
        <authorList>
            <person name="Shamseldin A."/>
            <person name="Moawad H."/>
            <person name="Abd El-Rahim W.M."/>
            <person name="Sadowsky M.J."/>
        </authorList>
    </citation>
    <scope>NUCLEOTIDE SEQUENCE [LARGE SCALE GENOMIC DNA]</scope>
    <source>
        <strain evidence="1 2">JC234</strain>
    </source>
</reference>
<dbReference type="STRING" id="1480615.AWJ14_05915"/>
<gene>
    <name evidence="1" type="ORF">AWJ14_05915</name>
</gene>
<proteinExistence type="predicted"/>